<organism evidence="1 2">
    <name type="scientific">Peronospora matthiolae</name>
    <dbReference type="NCBI Taxonomy" id="2874970"/>
    <lineage>
        <taxon>Eukaryota</taxon>
        <taxon>Sar</taxon>
        <taxon>Stramenopiles</taxon>
        <taxon>Oomycota</taxon>
        <taxon>Peronosporomycetes</taxon>
        <taxon>Peronosporales</taxon>
        <taxon>Peronosporaceae</taxon>
        <taxon>Peronospora</taxon>
    </lineage>
</organism>
<dbReference type="EMBL" id="CAKLBY020000173">
    <property type="protein sequence ID" value="CAK7931293.1"/>
    <property type="molecule type" value="Genomic_DNA"/>
</dbReference>
<gene>
    <name evidence="1" type="ORF">PM001_LOCUS16443</name>
</gene>
<evidence type="ECO:0000313" key="1">
    <source>
        <dbReference type="EMBL" id="CAK7931293.1"/>
    </source>
</evidence>
<evidence type="ECO:0000313" key="2">
    <source>
        <dbReference type="Proteomes" id="UP001162060"/>
    </source>
</evidence>
<reference evidence="1" key="1">
    <citation type="submission" date="2024-01" db="EMBL/GenBank/DDBJ databases">
        <authorList>
            <person name="Webb A."/>
        </authorList>
    </citation>
    <scope>NUCLEOTIDE SEQUENCE</scope>
    <source>
        <strain evidence="1">Pm1</strain>
    </source>
</reference>
<dbReference type="Proteomes" id="UP001162060">
    <property type="component" value="Unassembled WGS sequence"/>
</dbReference>
<proteinExistence type="predicted"/>
<sequence length="122" mass="13476">METAMNFSEAQQVTLEKLKALIEHEQVAIIVSQGLDALRARLEAFSNFDYMLIGQVHDHVASAMPTREMEVTISSALLRSEQQKVGLALSKLGGRSREWAVTSGTSTGEAFPIRNMLKQQLS</sequence>
<protein>
    <submittedName>
        <fullName evidence="1">Uncharacterized protein</fullName>
    </submittedName>
</protein>
<name>A0AAV1UC82_9STRA</name>
<dbReference type="AlphaFoldDB" id="A0AAV1UC82"/>
<accession>A0AAV1UC82</accession>
<comment type="caution">
    <text evidence="1">The sequence shown here is derived from an EMBL/GenBank/DDBJ whole genome shotgun (WGS) entry which is preliminary data.</text>
</comment>